<dbReference type="PANTHER" id="PTHR11575:SF24">
    <property type="entry name" value="5'-NUCLEOTIDASE"/>
    <property type="match status" value="1"/>
</dbReference>
<dbReference type="AlphaFoldDB" id="A0A109RN56"/>
<evidence type="ECO:0000256" key="1">
    <source>
        <dbReference type="ARBA" id="ARBA00006654"/>
    </source>
</evidence>
<dbReference type="GO" id="GO:0008253">
    <property type="term" value="F:5'-nucleotidase activity"/>
    <property type="evidence" value="ECO:0007669"/>
    <property type="project" value="TreeGrafter"/>
</dbReference>
<dbReference type="PROSITE" id="PS00786">
    <property type="entry name" value="5_NUCLEOTIDASE_2"/>
    <property type="match status" value="1"/>
</dbReference>
<dbReference type="RefSeq" id="WP_068205939.1">
    <property type="nucleotide sequence ID" value="NZ_CP013355.1"/>
</dbReference>
<dbReference type="GO" id="GO:0030288">
    <property type="term" value="C:outer membrane-bounded periplasmic space"/>
    <property type="evidence" value="ECO:0007669"/>
    <property type="project" value="TreeGrafter"/>
</dbReference>
<evidence type="ECO:0000259" key="5">
    <source>
        <dbReference type="Pfam" id="PF02872"/>
    </source>
</evidence>
<sequence>MKKALYILISLSLLVSCSKENNVVEFTFLQLNDVYEIAPLEGGKVGGMARVEKLHQNLLKENPNTFMFMAGDFLNPSLLGTIKYKGERIKGKQMIEVMNAMNFDLVALGNHEFDLNEQEFQQRLNESNFQWIATNPVHKFKDGTSKPFTIFKDSIYKELPKTVIFNIKNKEGKSINIGFFSATINANPKDYVDYGDFYESAKYAYNTLEPKTAIVFGLTHVTIEQDKMLANMFPKVPLIMGGHEHVHMSVPVGTSKITKADANAKTVYVHRISYNIKTKETTINSALIPITKEIGVNTKVDNIVQKWNVLLDEKIKEILPNPNEVIYSAINPLDGRDTPIRSKQTNLGLLITKAMAYSFDNKVDCALVNGGSIRIDDELQGDITGIDIFRVLPFGGEVLKVELKGRLLKKVLNYGRLKAGKGTYLQRYNATYDKITKKWLVNNKAIIDAKIYTVAFSDYLLKGFDIPFLKPENKDVVKIYQNEDTAIAKDIRKAIIIYLKSL</sequence>
<dbReference type="InterPro" id="IPR004843">
    <property type="entry name" value="Calcineurin-like_PHP"/>
</dbReference>
<dbReference type="InterPro" id="IPR006146">
    <property type="entry name" value="5'-Nucleotdase_CS"/>
</dbReference>
<dbReference type="PROSITE" id="PS51257">
    <property type="entry name" value="PROKAR_LIPOPROTEIN"/>
    <property type="match status" value="1"/>
</dbReference>
<dbReference type="Gene3D" id="3.90.780.10">
    <property type="entry name" value="5'-Nucleotidase, C-terminal domain"/>
    <property type="match status" value="1"/>
</dbReference>
<reference evidence="7" key="1">
    <citation type="submission" date="2015-12" db="EMBL/GenBank/DDBJ databases">
        <title>Complete genome sequence of Lutibacter profundus strain LP1.</title>
        <authorList>
            <person name="Wissuwa J."/>
            <person name="Le Moine Bauer S."/>
            <person name="Stokke R."/>
            <person name="Dahle H."/>
            <person name="Steen I.H."/>
        </authorList>
    </citation>
    <scope>NUCLEOTIDE SEQUENCE [LARGE SCALE GENOMIC DNA]</scope>
    <source>
        <strain evidence="7">LP1</strain>
    </source>
</reference>
<dbReference type="GO" id="GO:0046872">
    <property type="term" value="F:metal ion binding"/>
    <property type="evidence" value="ECO:0007669"/>
    <property type="project" value="InterPro"/>
</dbReference>
<dbReference type="Pfam" id="PF00149">
    <property type="entry name" value="Metallophos"/>
    <property type="match status" value="1"/>
</dbReference>
<dbReference type="PRINTS" id="PR01607">
    <property type="entry name" value="APYRASEFAMLY"/>
</dbReference>
<dbReference type="PANTHER" id="PTHR11575">
    <property type="entry name" value="5'-NUCLEOTIDASE-RELATED"/>
    <property type="match status" value="1"/>
</dbReference>
<keyword evidence="2" id="KW-0732">Signal</keyword>
<evidence type="ECO:0000313" key="6">
    <source>
        <dbReference type="EMBL" id="AMC10165.1"/>
    </source>
</evidence>
<comment type="similarity">
    <text evidence="1 3">Belongs to the 5'-nucleotidase family.</text>
</comment>
<dbReference type="Proteomes" id="UP000059672">
    <property type="component" value="Chromosome"/>
</dbReference>
<dbReference type="InterPro" id="IPR008334">
    <property type="entry name" value="5'-Nucleotdase_C"/>
</dbReference>
<dbReference type="SUPFAM" id="SSF56300">
    <property type="entry name" value="Metallo-dependent phosphatases"/>
    <property type="match status" value="1"/>
</dbReference>
<dbReference type="STRING" id="1622118.Lupro_02380"/>
<dbReference type="KEGG" id="lut:Lupro_02380"/>
<dbReference type="GO" id="GO:0009166">
    <property type="term" value="P:nucleotide catabolic process"/>
    <property type="evidence" value="ECO:0007669"/>
    <property type="project" value="InterPro"/>
</dbReference>
<dbReference type="SUPFAM" id="SSF55816">
    <property type="entry name" value="5'-nucleotidase (syn. UDP-sugar hydrolase), C-terminal domain"/>
    <property type="match status" value="1"/>
</dbReference>
<accession>A0A109RN56</accession>
<evidence type="ECO:0000313" key="7">
    <source>
        <dbReference type="Proteomes" id="UP000059672"/>
    </source>
</evidence>
<organism evidence="6 7">
    <name type="scientific">Lutibacter profundi</name>
    <dbReference type="NCBI Taxonomy" id="1622118"/>
    <lineage>
        <taxon>Bacteria</taxon>
        <taxon>Pseudomonadati</taxon>
        <taxon>Bacteroidota</taxon>
        <taxon>Flavobacteriia</taxon>
        <taxon>Flavobacteriales</taxon>
        <taxon>Flavobacteriaceae</taxon>
        <taxon>Lutibacter</taxon>
    </lineage>
</organism>
<proteinExistence type="inferred from homology"/>
<dbReference type="InterPro" id="IPR006179">
    <property type="entry name" value="5_nucleotidase/apyrase"/>
</dbReference>
<dbReference type="GO" id="GO:0000166">
    <property type="term" value="F:nucleotide binding"/>
    <property type="evidence" value="ECO:0007669"/>
    <property type="project" value="UniProtKB-KW"/>
</dbReference>
<dbReference type="InterPro" id="IPR036907">
    <property type="entry name" value="5'-Nucleotdase_C_sf"/>
</dbReference>
<dbReference type="PATRIC" id="fig|1622118.3.peg.490"/>
<evidence type="ECO:0000256" key="3">
    <source>
        <dbReference type="RuleBase" id="RU362119"/>
    </source>
</evidence>
<dbReference type="InterPro" id="IPR029052">
    <property type="entry name" value="Metallo-depent_PP-like"/>
</dbReference>
<dbReference type="Gene3D" id="3.60.21.10">
    <property type="match status" value="1"/>
</dbReference>
<keyword evidence="7" id="KW-1185">Reference proteome</keyword>
<dbReference type="OrthoDB" id="9801679at2"/>
<feature type="domain" description="Calcineurin-like phosphoesterase" evidence="4">
    <location>
        <begin position="27"/>
        <end position="246"/>
    </location>
</feature>
<keyword evidence="3" id="KW-0547">Nucleotide-binding</keyword>
<evidence type="ECO:0000256" key="2">
    <source>
        <dbReference type="ARBA" id="ARBA00022729"/>
    </source>
</evidence>
<dbReference type="GO" id="GO:0008768">
    <property type="term" value="F:UDP-sugar diphosphatase activity"/>
    <property type="evidence" value="ECO:0007669"/>
    <property type="project" value="TreeGrafter"/>
</dbReference>
<dbReference type="Pfam" id="PF02872">
    <property type="entry name" value="5_nucleotid_C"/>
    <property type="match status" value="1"/>
</dbReference>
<gene>
    <name evidence="6" type="ORF">Lupro_02380</name>
</gene>
<evidence type="ECO:0000259" key="4">
    <source>
        <dbReference type="Pfam" id="PF00149"/>
    </source>
</evidence>
<name>A0A109RN56_9FLAO</name>
<feature type="domain" description="5'-Nucleotidase C-terminal" evidence="5">
    <location>
        <begin position="335"/>
        <end position="465"/>
    </location>
</feature>
<dbReference type="EMBL" id="CP013355">
    <property type="protein sequence ID" value="AMC10165.1"/>
    <property type="molecule type" value="Genomic_DNA"/>
</dbReference>
<keyword evidence="3" id="KW-0378">Hydrolase</keyword>
<protein>
    <submittedName>
        <fullName evidence="6">Bifunctional metallophosphatase/5'-nucleotidase</fullName>
    </submittedName>
</protein>
<reference evidence="6 7" key="2">
    <citation type="journal article" date="2016" name="Int. J. Syst. Evol. Microbiol.">
        <title>Lutibacter profundi sp. nov., isolated from a deep-sea hydrothermal system on the Arctic Mid-Ocean Ridge and emended description of the genus Lutibacter.</title>
        <authorList>
            <person name="Le Moine Bauer S."/>
            <person name="Roalkvam I."/>
            <person name="Steen I.H."/>
            <person name="Dahle H."/>
        </authorList>
    </citation>
    <scope>NUCLEOTIDE SEQUENCE [LARGE SCALE GENOMIC DNA]</scope>
    <source>
        <strain evidence="6 7">LP1</strain>
    </source>
</reference>